<keyword evidence="2 8" id="KW-0251">Elongation factor</keyword>
<comment type="similarity">
    <text evidence="8">Belongs to the TRAFAC class translation factor GTPase superfamily. Classic translation factor GTPase family. EF-Tu/EF-1A subfamily.</text>
</comment>
<evidence type="ECO:0000256" key="3">
    <source>
        <dbReference type="ARBA" id="ARBA00022801"/>
    </source>
</evidence>
<dbReference type="EC" id="3.6.5.3" evidence="8"/>
<dbReference type="EMBL" id="CP095071">
    <property type="protein sequence ID" value="UOQ83908.1"/>
    <property type="molecule type" value="Genomic_DNA"/>
</dbReference>
<keyword evidence="5 8" id="KW-0648">Protein biosynthesis</keyword>
<dbReference type="InterPro" id="IPR004161">
    <property type="entry name" value="EFTu-like_2"/>
</dbReference>
<reference evidence="10 11" key="1">
    <citation type="submission" date="2022-04" db="EMBL/GenBank/DDBJ databases">
        <title>Gracilibacillus sp. isolated from saltern.</title>
        <authorList>
            <person name="Won M."/>
            <person name="Lee C.-M."/>
            <person name="Woen H.-Y."/>
            <person name="Kwon S.-W."/>
        </authorList>
    </citation>
    <scope>NUCLEOTIDE SEQUENCE [LARGE SCALE GENOMIC DNA]</scope>
    <source>
        <strain evidence="10 11">SSPM10-3</strain>
    </source>
</reference>
<evidence type="ECO:0000256" key="6">
    <source>
        <dbReference type="ARBA" id="ARBA00023134"/>
    </source>
</evidence>
<evidence type="ECO:0000256" key="7">
    <source>
        <dbReference type="ARBA" id="ARBA00029554"/>
    </source>
</evidence>
<dbReference type="Pfam" id="PF03144">
    <property type="entry name" value="GTP_EFTU_D2"/>
    <property type="match status" value="1"/>
</dbReference>
<dbReference type="Pfam" id="PF00009">
    <property type="entry name" value="GTP_EFTU"/>
    <property type="match status" value="1"/>
</dbReference>
<dbReference type="Gene3D" id="2.40.30.10">
    <property type="entry name" value="Translation factors"/>
    <property type="match status" value="2"/>
</dbReference>
<dbReference type="NCBIfam" id="TIGR00231">
    <property type="entry name" value="small_GTP"/>
    <property type="match status" value="1"/>
</dbReference>
<keyword evidence="8" id="KW-0479">Metal-binding</keyword>
<evidence type="ECO:0000256" key="1">
    <source>
        <dbReference type="ARBA" id="ARBA00022741"/>
    </source>
</evidence>
<dbReference type="NCBIfam" id="NF009373">
    <property type="entry name" value="PRK12736.1"/>
    <property type="match status" value="1"/>
</dbReference>
<comment type="catalytic activity">
    <reaction evidence="8">
        <text>GTP + H2O = GDP + phosphate + H(+)</text>
        <dbReference type="Rhea" id="RHEA:19669"/>
        <dbReference type="ChEBI" id="CHEBI:15377"/>
        <dbReference type="ChEBI" id="CHEBI:15378"/>
        <dbReference type="ChEBI" id="CHEBI:37565"/>
        <dbReference type="ChEBI" id="CHEBI:43474"/>
        <dbReference type="ChEBI" id="CHEBI:58189"/>
        <dbReference type="EC" id="3.6.5.3"/>
    </reaction>
</comment>
<dbReference type="InterPro" id="IPR004160">
    <property type="entry name" value="Transl_elong_EFTu/EF1A_C"/>
</dbReference>
<dbReference type="NCBIfam" id="NF009372">
    <property type="entry name" value="PRK12735.1"/>
    <property type="match status" value="1"/>
</dbReference>
<keyword evidence="6 8" id="KW-0342">GTP-binding</keyword>
<keyword evidence="4 8" id="KW-0460">Magnesium</keyword>
<keyword evidence="8" id="KW-0963">Cytoplasm</keyword>
<sequence length="396" mass="43227">MAKEKFDRSKDHVNIGTIGHVDHGKTTLTAAITNVLFNKYGSGEARAYDQIDGAPEEKERGITISTAHVEYETDNRHYAHVDCPGHADYVKNMITGAAQMDGAILVVSAADGPMPQTREHILLSRQVGVPAIVVFLNKCDMVDDEELLELVEMEVRDLLSEYEFPGDDVPVVKGSALKALEGDEQYVNAILELMDAVDEYIPRPDRDTEKPFMMPVEDVFSITGRGTVATGRVERGVVKVGDEVEVIGLAEEAAKTTVTGVEMFRKLLDYAEAGDNIGALLRGVAREDINRGQVLAKPGSITPHTNFKAEVYVLSKDEGGRHTPFFSNYRPQFYFTTTDVTGVISLPEGVEMVMPGDNVEMTVELISPIAMEDGTKFSIREGGRTVGAGVVSTITK</sequence>
<dbReference type="RefSeq" id="WP_244741179.1">
    <property type="nucleotide sequence ID" value="NZ_CP095071.1"/>
</dbReference>
<dbReference type="InterPro" id="IPR004541">
    <property type="entry name" value="Transl_elong_EFTu/EF1A_bac/org"/>
</dbReference>
<dbReference type="CDD" id="cd01884">
    <property type="entry name" value="EF_Tu"/>
    <property type="match status" value="1"/>
</dbReference>
<dbReference type="InterPro" id="IPR027417">
    <property type="entry name" value="P-loop_NTPase"/>
</dbReference>
<keyword evidence="1 8" id="KW-0547">Nucleotide-binding</keyword>
<feature type="binding site" evidence="8">
    <location>
        <begin position="137"/>
        <end position="140"/>
    </location>
    <ligand>
        <name>GTP</name>
        <dbReference type="ChEBI" id="CHEBI:37565"/>
    </ligand>
</feature>
<dbReference type="InterPro" id="IPR033720">
    <property type="entry name" value="EFTU_2"/>
</dbReference>
<keyword evidence="11" id="KW-1185">Reference proteome</keyword>
<dbReference type="PANTHER" id="PTHR43721:SF22">
    <property type="entry name" value="ELONGATION FACTOR TU, MITOCHONDRIAL"/>
    <property type="match status" value="1"/>
</dbReference>
<dbReference type="InterPro" id="IPR041709">
    <property type="entry name" value="EF-Tu_GTP-bd"/>
</dbReference>
<dbReference type="SUPFAM" id="SSF50447">
    <property type="entry name" value="Translation proteins"/>
    <property type="match status" value="1"/>
</dbReference>
<feature type="binding site" evidence="8">
    <location>
        <begin position="82"/>
        <end position="86"/>
    </location>
    <ligand>
        <name>GTP</name>
        <dbReference type="ChEBI" id="CHEBI:37565"/>
    </ligand>
</feature>
<dbReference type="HAMAP" id="MF_00118_B">
    <property type="entry name" value="EF_Tu_B"/>
    <property type="match status" value="1"/>
</dbReference>
<evidence type="ECO:0000256" key="2">
    <source>
        <dbReference type="ARBA" id="ARBA00022768"/>
    </source>
</evidence>
<dbReference type="InterPro" id="IPR000795">
    <property type="entry name" value="T_Tr_GTP-bd_dom"/>
</dbReference>
<dbReference type="NCBIfam" id="NF000766">
    <property type="entry name" value="PRK00049.1"/>
    <property type="match status" value="1"/>
</dbReference>
<dbReference type="InterPro" id="IPR050055">
    <property type="entry name" value="EF-Tu_GTPase"/>
</dbReference>
<dbReference type="CDD" id="cd03697">
    <property type="entry name" value="EFTU_II"/>
    <property type="match status" value="1"/>
</dbReference>
<evidence type="ECO:0000313" key="10">
    <source>
        <dbReference type="EMBL" id="UOQ83908.1"/>
    </source>
</evidence>
<name>A0ABY4GHT2_9BACI</name>
<comment type="subcellular location">
    <subcellularLocation>
        <location evidence="8">Cytoplasm</location>
    </subcellularLocation>
</comment>
<feature type="binding site" evidence="8">
    <location>
        <position position="26"/>
    </location>
    <ligand>
        <name>Mg(2+)</name>
        <dbReference type="ChEBI" id="CHEBI:18420"/>
    </ligand>
</feature>
<dbReference type="NCBIfam" id="TIGR00485">
    <property type="entry name" value="EF-Tu"/>
    <property type="match status" value="1"/>
</dbReference>
<dbReference type="Pfam" id="PF03143">
    <property type="entry name" value="GTP_EFTU_D3"/>
    <property type="match status" value="1"/>
</dbReference>
<dbReference type="InterPro" id="IPR031157">
    <property type="entry name" value="G_TR_CS"/>
</dbReference>
<evidence type="ECO:0000259" key="9">
    <source>
        <dbReference type="PROSITE" id="PS51722"/>
    </source>
</evidence>
<dbReference type="InterPro" id="IPR009001">
    <property type="entry name" value="Transl_elong_EF1A/Init_IF2_C"/>
</dbReference>
<dbReference type="SUPFAM" id="SSF50465">
    <property type="entry name" value="EF-Tu/eEF-1alpha/eIF2-gamma C-terminal domain"/>
    <property type="match status" value="1"/>
</dbReference>
<dbReference type="PROSITE" id="PS51722">
    <property type="entry name" value="G_TR_2"/>
    <property type="match status" value="1"/>
</dbReference>
<feature type="binding site" evidence="8">
    <location>
        <begin position="19"/>
        <end position="26"/>
    </location>
    <ligand>
        <name>GTP</name>
        <dbReference type="ChEBI" id="CHEBI:37565"/>
    </ligand>
</feature>
<evidence type="ECO:0000256" key="5">
    <source>
        <dbReference type="ARBA" id="ARBA00022917"/>
    </source>
</evidence>
<dbReference type="PANTHER" id="PTHR43721">
    <property type="entry name" value="ELONGATION FACTOR TU-RELATED"/>
    <property type="match status" value="1"/>
</dbReference>
<gene>
    <name evidence="8 10" type="primary">tuf</name>
    <name evidence="10" type="ORF">MUN87_14345</name>
</gene>
<proteinExistence type="inferred from homology"/>
<comment type="function">
    <text evidence="8">GTP hydrolase that promotes the GTP-dependent binding of aminoacyl-tRNA to the A-site of ribosomes during protein biosynthesis.</text>
</comment>
<dbReference type="Gene3D" id="3.40.50.300">
    <property type="entry name" value="P-loop containing nucleotide triphosphate hydrolases"/>
    <property type="match status" value="1"/>
</dbReference>
<keyword evidence="3 8" id="KW-0378">Hydrolase</keyword>
<feature type="domain" description="Tr-type G" evidence="9">
    <location>
        <begin position="10"/>
        <end position="205"/>
    </location>
</feature>
<dbReference type="GO" id="GO:0003746">
    <property type="term" value="F:translation elongation factor activity"/>
    <property type="evidence" value="ECO:0007669"/>
    <property type="project" value="UniProtKB-KW"/>
</dbReference>
<dbReference type="SUPFAM" id="SSF52540">
    <property type="entry name" value="P-loop containing nucleoside triphosphate hydrolases"/>
    <property type="match status" value="1"/>
</dbReference>
<dbReference type="PROSITE" id="PS00301">
    <property type="entry name" value="G_TR_1"/>
    <property type="match status" value="1"/>
</dbReference>
<dbReference type="InterPro" id="IPR005225">
    <property type="entry name" value="Small_GTP-bd"/>
</dbReference>
<organism evidence="10 11">
    <name type="scientific">Gracilibacillus salinarum</name>
    <dbReference type="NCBI Taxonomy" id="2932255"/>
    <lineage>
        <taxon>Bacteria</taxon>
        <taxon>Bacillati</taxon>
        <taxon>Bacillota</taxon>
        <taxon>Bacilli</taxon>
        <taxon>Bacillales</taxon>
        <taxon>Bacillaceae</taxon>
        <taxon>Gracilibacillus</taxon>
    </lineage>
</organism>
<dbReference type="Proteomes" id="UP000831537">
    <property type="component" value="Chromosome"/>
</dbReference>
<evidence type="ECO:0000256" key="8">
    <source>
        <dbReference type="HAMAP-Rule" id="MF_00118"/>
    </source>
</evidence>
<evidence type="ECO:0000256" key="4">
    <source>
        <dbReference type="ARBA" id="ARBA00022842"/>
    </source>
</evidence>
<accession>A0ABY4GHT2</accession>
<evidence type="ECO:0000313" key="11">
    <source>
        <dbReference type="Proteomes" id="UP000831537"/>
    </source>
</evidence>
<dbReference type="PRINTS" id="PR00315">
    <property type="entry name" value="ELONGATNFCT"/>
</dbReference>
<dbReference type="CDD" id="cd03707">
    <property type="entry name" value="EFTU_III"/>
    <property type="match status" value="1"/>
</dbReference>
<comment type="subunit">
    <text evidence="8">Monomer.</text>
</comment>
<protein>
    <recommendedName>
        <fullName evidence="7 8">Elongation factor Tu</fullName>
        <shortName evidence="8">EF-Tu</shortName>
        <ecNumber evidence="8">3.6.5.3</ecNumber>
    </recommendedName>
</protein>
<dbReference type="InterPro" id="IPR009000">
    <property type="entry name" value="Transl_B-barrel_sf"/>
</dbReference>